<evidence type="ECO:0000256" key="9">
    <source>
        <dbReference type="SAM" id="Phobius"/>
    </source>
</evidence>
<dbReference type="Proteomes" id="UP000468828">
    <property type="component" value="Unassembled WGS sequence"/>
</dbReference>
<protein>
    <recommendedName>
        <fullName evidence="10">Glycosyltransferase RgtA/B/C/D-like domain-containing protein</fullName>
    </recommendedName>
</protein>
<dbReference type="EMBL" id="JAAGWB010000051">
    <property type="protein sequence ID" value="NEN52558.1"/>
    <property type="molecule type" value="Genomic_DNA"/>
</dbReference>
<dbReference type="GO" id="GO:0009103">
    <property type="term" value="P:lipopolysaccharide biosynthetic process"/>
    <property type="evidence" value="ECO:0007669"/>
    <property type="project" value="UniProtKB-ARBA"/>
</dbReference>
<feature type="transmembrane region" description="Helical" evidence="9">
    <location>
        <begin position="172"/>
        <end position="190"/>
    </location>
</feature>
<keyword evidence="5 9" id="KW-0812">Transmembrane</keyword>
<dbReference type="RefSeq" id="WP_163612217.1">
    <property type="nucleotide sequence ID" value="NZ_JAAGWB010000051.1"/>
</dbReference>
<evidence type="ECO:0000256" key="6">
    <source>
        <dbReference type="ARBA" id="ARBA00022989"/>
    </source>
</evidence>
<keyword evidence="7 9" id="KW-0472">Membrane</keyword>
<organism evidence="11 13">
    <name type="scientific">Modestobacter muralis</name>
    <dbReference type="NCBI Taxonomy" id="1608614"/>
    <lineage>
        <taxon>Bacteria</taxon>
        <taxon>Bacillati</taxon>
        <taxon>Actinomycetota</taxon>
        <taxon>Actinomycetes</taxon>
        <taxon>Geodermatophilales</taxon>
        <taxon>Geodermatophilaceae</taxon>
        <taxon>Modestobacter</taxon>
    </lineage>
</organism>
<evidence type="ECO:0000313" key="14">
    <source>
        <dbReference type="Proteomes" id="UP000471152"/>
    </source>
</evidence>
<dbReference type="Proteomes" id="UP000471152">
    <property type="component" value="Unassembled WGS sequence"/>
</dbReference>
<evidence type="ECO:0000313" key="13">
    <source>
        <dbReference type="Proteomes" id="UP000468828"/>
    </source>
</evidence>
<keyword evidence="4" id="KW-0808">Transferase</keyword>
<feature type="transmembrane region" description="Helical" evidence="9">
    <location>
        <begin position="50"/>
        <end position="74"/>
    </location>
</feature>
<feature type="transmembrane region" description="Helical" evidence="9">
    <location>
        <begin position="237"/>
        <end position="255"/>
    </location>
</feature>
<dbReference type="InterPro" id="IPR050297">
    <property type="entry name" value="LipidA_mod_glycosyltrf_83"/>
</dbReference>
<accession>A0A6P0EXT2</accession>
<dbReference type="GO" id="GO:0005886">
    <property type="term" value="C:plasma membrane"/>
    <property type="evidence" value="ECO:0007669"/>
    <property type="project" value="UniProtKB-SubCell"/>
</dbReference>
<dbReference type="PANTHER" id="PTHR33908:SF11">
    <property type="entry name" value="MEMBRANE PROTEIN"/>
    <property type="match status" value="1"/>
</dbReference>
<evidence type="ECO:0000256" key="5">
    <source>
        <dbReference type="ARBA" id="ARBA00022692"/>
    </source>
</evidence>
<proteinExistence type="predicted"/>
<feature type="transmembrane region" description="Helical" evidence="9">
    <location>
        <begin position="148"/>
        <end position="165"/>
    </location>
</feature>
<evidence type="ECO:0000313" key="12">
    <source>
        <dbReference type="EMBL" id="NEN52558.1"/>
    </source>
</evidence>
<dbReference type="AlphaFoldDB" id="A0A6P0EXT2"/>
<dbReference type="PANTHER" id="PTHR33908">
    <property type="entry name" value="MANNOSYLTRANSFERASE YKCB-RELATED"/>
    <property type="match status" value="1"/>
</dbReference>
<feature type="domain" description="Glycosyltransferase RgtA/B/C/D-like" evidence="10">
    <location>
        <begin position="100"/>
        <end position="255"/>
    </location>
</feature>
<dbReference type="GO" id="GO:0016763">
    <property type="term" value="F:pentosyltransferase activity"/>
    <property type="evidence" value="ECO:0007669"/>
    <property type="project" value="TreeGrafter"/>
</dbReference>
<feature type="region of interest" description="Disordered" evidence="8">
    <location>
        <begin position="1"/>
        <end position="43"/>
    </location>
</feature>
<sequence length="543" mass="55764">MTGAGPAGPTAVSEAGRGPGPSAPERGATAPDREPDAATSHGPLEGGRGVLVAAVLAVLAGTVLRFLSPAALWLDEAQSVAIARSDLDGLFTGLRQDGSPPLYYLLLHVWIGVFGDGAVAVRALSGVFGVLALPVAWVLGRRLGGPRVALAFTLLLASSPFAIRYSSETRMYSLLVLLALLGAAAVTWAVRRPGPLPVVAVGLSAGALLLTHYWSVYLLAAAGLVALAGLRWDRAAALRVLAGFVLAVLLFLPWVPTLRFQLAHTGTPWAAVGGLGSITTALDAWRGGVAVLPQLLGLTLVVLAVLALVTRPFAGGARLGLSRHRGRWVLVALSLGTLVVAGVASLLTSSAVSGRYTSVALPAFLALVAVGLVALPDRRTAAVLLVGCVLVGLGLAASAVRTPRTQADQVAEQLQAAAPGDTVVFCPDQLGPSVSRLAPAGLDLVVYPDLRPADRVDWTDYAPRNESADPVAVAAAVSARAGDGAVWLVTSRGYRVPSEEACEETGEALEELRGAPGLMLEPRRGAGEVMRLERFGAAAPTAP</sequence>
<feature type="transmembrane region" description="Helical" evidence="9">
    <location>
        <begin position="295"/>
        <end position="314"/>
    </location>
</feature>
<name>A0A6P0EXT2_9ACTN</name>
<comment type="subcellular location">
    <subcellularLocation>
        <location evidence="1">Cell membrane</location>
        <topology evidence="1">Multi-pass membrane protein</topology>
    </subcellularLocation>
</comment>
<reference evidence="12 14" key="2">
    <citation type="submission" date="2020-02" db="EMBL/GenBank/DDBJ databases">
        <title>The WGS of Modestobacter muralis DSM 100205.</title>
        <authorList>
            <person name="Jiang Z."/>
        </authorList>
    </citation>
    <scope>NUCLEOTIDE SEQUENCE [LARGE SCALE GENOMIC DNA]</scope>
    <source>
        <strain evidence="12 14">DSM 100205</strain>
    </source>
</reference>
<feature type="transmembrane region" description="Helical" evidence="9">
    <location>
        <begin position="102"/>
        <end position="128"/>
    </location>
</feature>
<dbReference type="Pfam" id="PF13231">
    <property type="entry name" value="PMT_2"/>
    <property type="match status" value="1"/>
</dbReference>
<evidence type="ECO:0000256" key="1">
    <source>
        <dbReference type="ARBA" id="ARBA00004651"/>
    </source>
</evidence>
<dbReference type="InterPro" id="IPR038731">
    <property type="entry name" value="RgtA/B/C-like"/>
</dbReference>
<evidence type="ECO:0000313" key="11">
    <source>
        <dbReference type="EMBL" id="NEK95670.1"/>
    </source>
</evidence>
<evidence type="ECO:0000256" key="7">
    <source>
        <dbReference type="ARBA" id="ARBA00023136"/>
    </source>
</evidence>
<evidence type="ECO:0000256" key="8">
    <source>
        <dbReference type="SAM" id="MobiDB-lite"/>
    </source>
</evidence>
<feature type="transmembrane region" description="Helical" evidence="9">
    <location>
        <begin position="382"/>
        <end position="400"/>
    </location>
</feature>
<reference evidence="11 13" key="1">
    <citation type="submission" date="2020-01" db="EMBL/GenBank/DDBJ databases">
        <title>the WGS Modestobacter muralis CPCC 204518.</title>
        <authorList>
            <person name="Jiang Z."/>
        </authorList>
    </citation>
    <scope>NUCLEOTIDE SEQUENCE [LARGE SCALE GENOMIC DNA]</scope>
    <source>
        <strain evidence="11 13">DSM 100205</strain>
    </source>
</reference>
<evidence type="ECO:0000256" key="4">
    <source>
        <dbReference type="ARBA" id="ARBA00022679"/>
    </source>
</evidence>
<evidence type="ECO:0000256" key="3">
    <source>
        <dbReference type="ARBA" id="ARBA00022676"/>
    </source>
</evidence>
<keyword evidence="13" id="KW-1185">Reference proteome</keyword>
<gene>
    <name evidence="12" type="ORF">G3R41_16720</name>
    <name evidence="11" type="ORF">GCU67_16070</name>
</gene>
<dbReference type="EMBL" id="JAAGWH010000049">
    <property type="protein sequence ID" value="NEK95670.1"/>
    <property type="molecule type" value="Genomic_DNA"/>
</dbReference>
<keyword evidence="2" id="KW-1003">Cell membrane</keyword>
<feature type="transmembrane region" description="Helical" evidence="9">
    <location>
        <begin position="210"/>
        <end position="230"/>
    </location>
</feature>
<keyword evidence="6 9" id="KW-1133">Transmembrane helix</keyword>
<feature type="transmembrane region" description="Helical" evidence="9">
    <location>
        <begin position="359"/>
        <end position="375"/>
    </location>
</feature>
<evidence type="ECO:0000259" key="10">
    <source>
        <dbReference type="Pfam" id="PF13231"/>
    </source>
</evidence>
<feature type="transmembrane region" description="Helical" evidence="9">
    <location>
        <begin position="326"/>
        <end position="347"/>
    </location>
</feature>
<comment type="caution">
    <text evidence="11">The sequence shown here is derived from an EMBL/GenBank/DDBJ whole genome shotgun (WGS) entry which is preliminary data.</text>
</comment>
<evidence type="ECO:0000256" key="2">
    <source>
        <dbReference type="ARBA" id="ARBA00022475"/>
    </source>
</evidence>
<keyword evidence="3" id="KW-0328">Glycosyltransferase</keyword>